<evidence type="ECO:0000313" key="2">
    <source>
        <dbReference type="Proteomes" id="UP000790709"/>
    </source>
</evidence>
<accession>A0ACB8BPM5</accession>
<dbReference type="Proteomes" id="UP000790709">
    <property type="component" value="Unassembled WGS sequence"/>
</dbReference>
<keyword evidence="2" id="KW-1185">Reference proteome</keyword>
<gene>
    <name evidence="1" type="ORF">BV22DRAFT_1032555</name>
</gene>
<evidence type="ECO:0000313" key="1">
    <source>
        <dbReference type="EMBL" id="KAH7926807.1"/>
    </source>
</evidence>
<protein>
    <submittedName>
        <fullName evidence="1">Uncharacterized protein</fullName>
    </submittedName>
</protein>
<proteinExistence type="predicted"/>
<comment type="caution">
    <text evidence="1">The sequence shown here is derived from an EMBL/GenBank/DDBJ whole genome shotgun (WGS) entry which is preliminary data.</text>
</comment>
<organism evidence="1 2">
    <name type="scientific">Leucogyrophana mollusca</name>
    <dbReference type="NCBI Taxonomy" id="85980"/>
    <lineage>
        <taxon>Eukaryota</taxon>
        <taxon>Fungi</taxon>
        <taxon>Dikarya</taxon>
        <taxon>Basidiomycota</taxon>
        <taxon>Agaricomycotina</taxon>
        <taxon>Agaricomycetes</taxon>
        <taxon>Agaricomycetidae</taxon>
        <taxon>Boletales</taxon>
        <taxon>Boletales incertae sedis</taxon>
        <taxon>Leucogyrophana</taxon>
    </lineage>
</organism>
<name>A0ACB8BPM5_9AGAM</name>
<dbReference type="EMBL" id="MU266377">
    <property type="protein sequence ID" value="KAH7926807.1"/>
    <property type="molecule type" value="Genomic_DNA"/>
</dbReference>
<sequence length="76" mass="8441">MVSPDRQGHIVATLPKKSGYGRYRNMTPHRYPTSALVHCSKSTPRGGLNHSEHSEDELGDDAQSCERPEERLAPPT</sequence>
<reference evidence="1" key="1">
    <citation type="journal article" date="2021" name="New Phytol.">
        <title>Evolutionary innovations through gain and loss of genes in the ectomycorrhizal Boletales.</title>
        <authorList>
            <person name="Wu G."/>
            <person name="Miyauchi S."/>
            <person name="Morin E."/>
            <person name="Kuo A."/>
            <person name="Drula E."/>
            <person name="Varga T."/>
            <person name="Kohler A."/>
            <person name="Feng B."/>
            <person name="Cao Y."/>
            <person name="Lipzen A."/>
            <person name="Daum C."/>
            <person name="Hundley H."/>
            <person name="Pangilinan J."/>
            <person name="Johnson J."/>
            <person name="Barry K."/>
            <person name="LaButti K."/>
            <person name="Ng V."/>
            <person name="Ahrendt S."/>
            <person name="Min B."/>
            <person name="Choi I.G."/>
            <person name="Park H."/>
            <person name="Plett J.M."/>
            <person name="Magnuson J."/>
            <person name="Spatafora J.W."/>
            <person name="Nagy L.G."/>
            <person name="Henrissat B."/>
            <person name="Grigoriev I.V."/>
            <person name="Yang Z.L."/>
            <person name="Xu J."/>
            <person name="Martin F.M."/>
        </authorList>
    </citation>
    <scope>NUCLEOTIDE SEQUENCE</scope>
    <source>
        <strain evidence="1">KUC20120723A-06</strain>
    </source>
</reference>